<name>A0A0K1Q2P2_9BACT</name>
<gene>
    <name evidence="3" type="ORF">AKJ09_06744</name>
</gene>
<evidence type="ECO:0000256" key="1">
    <source>
        <dbReference type="ARBA" id="ARBA00023002"/>
    </source>
</evidence>
<dbReference type="PANTHER" id="PTHR43364:SF18">
    <property type="entry name" value="OXIDOREDUCTASE"/>
    <property type="match status" value="1"/>
</dbReference>
<dbReference type="SUPFAM" id="SSF51430">
    <property type="entry name" value="NAD(P)-linked oxidoreductase"/>
    <property type="match status" value="1"/>
</dbReference>
<dbReference type="Gene3D" id="3.20.20.100">
    <property type="entry name" value="NADP-dependent oxidoreductase domain"/>
    <property type="match status" value="1"/>
</dbReference>
<keyword evidence="4" id="KW-1185">Reference proteome</keyword>
<dbReference type="PATRIC" id="fig|1391654.3.peg.6842"/>
<dbReference type="EMBL" id="CP012333">
    <property type="protein sequence ID" value="AKV00081.1"/>
    <property type="molecule type" value="Genomic_DNA"/>
</dbReference>
<dbReference type="RefSeq" id="WP_146651437.1">
    <property type="nucleotide sequence ID" value="NZ_CP012333.1"/>
</dbReference>
<dbReference type="Pfam" id="PF00248">
    <property type="entry name" value="Aldo_ket_red"/>
    <property type="match status" value="1"/>
</dbReference>
<dbReference type="PRINTS" id="PR00069">
    <property type="entry name" value="ALDKETRDTASE"/>
</dbReference>
<evidence type="ECO:0000313" key="4">
    <source>
        <dbReference type="Proteomes" id="UP000064967"/>
    </source>
</evidence>
<sequence length="341" mass="37166">MRYRLFGRTGLYVSELCFGAMTFGGRGFYEPIGKTAQAEADELVSISLESGINFFDTADVYSEGESEKILGKALGARRKDIVLATKVRGKVGTGPNQQGLSRAHIMSSIEGSLKRLGTDWVDLYQIHGFDPVTPFDETLRALDHVVRSGKVRYVGCSNLAAWQLAKANGIAARHGWARFESLQAHYTIATRDLERELVPLLNDAQMGLMVWSPLSGGLLSGKHGRDGKGPDGSRRASFDFPPVNKDRAFDCIDAMRKIGDAKGASVACVALAWLLAKPHVSAVIVGAKNEEQLRDNLKASDFVLDPAELAELDKVSELPAEYPGWMIEFLGNLGRAPKNAR</sequence>
<dbReference type="KEGG" id="llu:AKJ09_06744"/>
<keyword evidence="1" id="KW-0560">Oxidoreductase</keyword>
<dbReference type="InterPro" id="IPR050523">
    <property type="entry name" value="AKR_Detox_Biosynth"/>
</dbReference>
<accession>A0A0K1Q2P2</accession>
<dbReference type="AlphaFoldDB" id="A0A0K1Q2P2"/>
<protein>
    <submittedName>
        <fullName evidence="3">Oxidoreductase</fullName>
    </submittedName>
</protein>
<dbReference type="STRING" id="1391654.AKJ09_06744"/>
<evidence type="ECO:0000313" key="3">
    <source>
        <dbReference type="EMBL" id="AKV00081.1"/>
    </source>
</evidence>
<dbReference type="FunFam" id="3.20.20.100:FF:000004">
    <property type="entry name" value="Oxidoreductase, aldo/keto reductase"/>
    <property type="match status" value="1"/>
</dbReference>
<dbReference type="InterPro" id="IPR036812">
    <property type="entry name" value="NAD(P)_OxRdtase_dom_sf"/>
</dbReference>
<dbReference type="CDD" id="cd19091">
    <property type="entry name" value="AKR_PsAKR"/>
    <property type="match status" value="1"/>
</dbReference>
<reference evidence="3 4" key="1">
    <citation type="submission" date="2015-08" db="EMBL/GenBank/DDBJ databases">
        <authorList>
            <person name="Babu N.S."/>
            <person name="Beckwith C.J."/>
            <person name="Beseler K.G."/>
            <person name="Brison A."/>
            <person name="Carone J.V."/>
            <person name="Caskin T.P."/>
            <person name="Diamond M."/>
            <person name="Durham M.E."/>
            <person name="Foxe J.M."/>
            <person name="Go M."/>
            <person name="Henderson B.A."/>
            <person name="Jones I.B."/>
            <person name="McGettigan J.A."/>
            <person name="Micheletti S.J."/>
            <person name="Nasrallah M.E."/>
            <person name="Ortiz D."/>
            <person name="Piller C.R."/>
            <person name="Privatt S.R."/>
            <person name="Schneider S.L."/>
            <person name="Sharp S."/>
            <person name="Smith T.C."/>
            <person name="Stanton J.D."/>
            <person name="Ullery H.E."/>
            <person name="Wilson R.J."/>
            <person name="Serrano M.G."/>
            <person name="Buck G."/>
            <person name="Lee V."/>
            <person name="Wang Y."/>
            <person name="Carvalho R."/>
            <person name="Voegtly L."/>
            <person name="Shi R."/>
            <person name="Duckworth R."/>
            <person name="Johnson A."/>
            <person name="Loviza R."/>
            <person name="Walstead R."/>
            <person name="Shah Z."/>
            <person name="Kiflezghi M."/>
            <person name="Wade K."/>
            <person name="Ball S.L."/>
            <person name="Bradley K.W."/>
            <person name="Asai D.J."/>
            <person name="Bowman C.A."/>
            <person name="Russell D.A."/>
            <person name="Pope W.H."/>
            <person name="Jacobs-Sera D."/>
            <person name="Hendrix R.W."/>
            <person name="Hatfull G.F."/>
        </authorList>
    </citation>
    <scope>NUCLEOTIDE SEQUENCE [LARGE SCALE GENOMIC DNA]</scope>
    <source>
        <strain evidence="3 4">DSM 27648</strain>
    </source>
</reference>
<dbReference type="OrthoDB" id="5328358at2"/>
<dbReference type="InterPro" id="IPR020471">
    <property type="entry name" value="AKR"/>
</dbReference>
<dbReference type="Proteomes" id="UP000064967">
    <property type="component" value="Chromosome"/>
</dbReference>
<organism evidence="3 4">
    <name type="scientific">Labilithrix luteola</name>
    <dbReference type="NCBI Taxonomy" id="1391654"/>
    <lineage>
        <taxon>Bacteria</taxon>
        <taxon>Pseudomonadati</taxon>
        <taxon>Myxococcota</taxon>
        <taxon>Polyangia</taxon>
        <taxon>Polyangiales</taxon>
        <taxon>Labilitrichaceae</taxon>
        <taxon>Labilithrix</taxon>
    </lineage>
</organism>
<dbReference type="GO" id="GO:0016491">
    <property type="term" value="F:oxidoreductase activity"/>
    <property type="evidence" value="ECO:0007669"/>
    <property type="project" value="UniProtKB-KW"/>
</dbReference>
<dbReference type="InterPro" id="IPR023210">
    <property type="entry name" value="NADP_OxRdtase_dom"/>
</dbReference>
<dbReference type="GO" id="GO:0005829">
    <property type="term" value="C:cytosol"/>
    <property type="evidence" value="ECO:0007669"/>
    <property type="project" value="UniProtKB-ARBA"/>
</dbReference>
<dbReference type="PANTHER" id="PTHR43364">
    <property type="entry name" value="NADH-SPECIFIC METHYLGLYOXAL REDUCTASE-RELATED"/>
    <property type="match status" value="1"/>
</dbReference>
<proteinExistence type="predicted"/>
<feature type="domain" description="NADP-dependent oxidoreductase" evidence="2">
    <location>
        <begin position="15"/>
        <end position="316"/>
    </location>
</feature>
<evidence type="ECO:0000259" key="2">
    <source>
        <dbReference type="Pfam" id="PF00248"/>
    </source>
</evidence>